<dbReference type="CDD" id="cd16393">
    <property type="entry name" value="SPO0J_N"/>
    <property type="match status" value="1"/>
</dbReference>
<dbReference type="PANTHER" id="PTHR33375">
    <property type="entry name" value="CHROMOSOME-PARTITIONING PROTEIN PARB-RELATED"/>
    <property type="match status" value="1"/>
</dbReference>
<dbReference type="InterPro" id="IPR050336">
    <property type="entry name" value="Chromosome_partition/occlusion"/>
</dbReference>
<feature type="region of interest" description="Disordered" evidence="5">
    <location>
        <begin position="291"/>
        <end position="391"/>
    </location>
</feature>
<dbReference type="InterPro" id="IPR003115">
    <property type="entry name" value="ParB_N"/>
</dbReference>
<dbReference type="Pfam" id="PF02195">
    <property type="entry name" value="ParB_N"/>
    <property type="match status" value="1"/>
</dbReference>
<dbReference type="Proteomes" id="UP000198615">
    <property type="component" value="Unassembled WGS sequence"/>
</dbReference>
<feature type="region of interest" description="Disordered" evidence="5">
    <location>
        <begin position="222"/>
        <end position="244"/>
    </location>
</feature>
<dbReference type="Gene3D" id="1.10.10.2830">
    <property type="match status" value="1"/>
</dbReference>
<dbReference type="Pfam" id="PF23552">
    <property type="entry name" value="ParB_C"/>
    <property type="match status" value="1"/>
</dbReference>
<protein>
    <submittedName>
        <fullName evidence="7">Chromosome partitioning protein, ParB family</fullName>
    </submittedName>
</protein>
<dbReference type="SMART" id="SM00470">
    <property type="entry name" value="ParB"/>
    <property type="match status" value="1"/>
</dbReference>
<dbReference type="NCBIfam" id="TIGR00180">
    <property type="entry name" value="parB_part"/>
    <property type="match status" value="1"/>
</dbReference>
<comment type="caution">
    <text evidence="7">The sequence shown here is derived from an EMBL/GenBank/DDBJ whole genome shotgun (WGS) entry which is preliminary data.</text>
</comment>
<dbReference type="GO" id="GO:0003677">
    <property type="term" value="F:DNA binding"/>
    <property type="evidence" value="ECO:0007669"/>
    <property type="project" value="UniProtKB-KW"/>
</dbReference>
<dbReference type="FunFam" id="3.90.1530.30:FF:000001">
    <property type="entry name" value="Chromosome partitioning protein ParB"/>
    <property type="match status" value="1"/>
</dbReference>
<dbReference type="Gene3D" id="3.90.1530.30">
    <property type="match status" value="1"/>
</dbReference>
<name>A0A8G2BHY8_9PROT</name>
<dbReference type="RefSeq" id="WP_093150119.1">
    <property type="nucleotide sequence ID" value="NZ_FNBW01000006.1"/>
</dbReference>
<dbReference type="FunFam" id="1.10.10.2830:FF:000001">
    <property type="entry name" value="Chromosome partitioning protein ParB"/>
    <property type="match status" value="1"/>
</dbReference>
<dbReference type="InterPro" id="IPR036086">
    <property type="entry name" value="ParB/Sulfiredoxin_sf"/>
</dbReference>
<organism evidence="7 8">
    <name type="scientific">Thalassobaculum litoreum DSM 18839</name>
    <dbReference type="NCBI Taxonomy" id="1123362"/>
    <lineage>
        <taxon>Bacteria</taxon>
        <taxon>Pseudomonadati</taxon>
        <taxon>Pseudomonadota</taxon>
        <taxon>Alphaproteobacteria</taxon>
        <taxon>Rhodospirillales</taxon>
        <taxon>Thalassobaculaceae</taxon>
        <taxon>Thalassobaculum</taxon>
    </lineage>
</organism>
<dbReference type="GO" id="GO:0005694">
    <property type="term" value="C:chromosome"/>
    <property type="evidence" value="ECO:0007669"/>
    <property type="project" value="TreeGrafter"/>
</dbReference>
<evidence type="ECO:0000256" key="4">
    <source>
        <dbReference type="ARBA" id="ARBA00025472"/>
    </source>
</evidence>
<evidence type="ECO:0000256" key="3">
    <source>
        <dbReference type="ARBA" id="ARBA00023125"/>
    </source>
</evidence>
<dbReference type="GO" id="GO:0045881">
    <property type="term" value="P:positive regulation of sporulation resulting in formation of a cellular spore"/>
    <property type="evidence" value="ECO:0007669"/>
    <property type="project" value="TreeGrafter"/>
</dbReference>
<dbReference type="InterPro" id="IPR041468">
    <property type="entry name" value="HTH_ParB/Spo0J"/>
</dbReference>
<dbReference type="InterPro" id="IPR004437">
    <property type="entry name" value="ParB/RepB/Spo0J"/>
</dbReference>
<feature type="compositionally biased region" description="Acidic residues" evidence="5">
    <location>
        <begin position="305"/>
        <end position="316"/>
    </location>
</feature>
<sequence length="391" mass="43119">MSEETGKRRSNKLGRGLSALLGEDEDEQVQLERLRQSRALPVEQLTPGPFQPRRRFDQEELRELAESVREQGVIQPILVRRAPDGDKYQIIAGERRWRAAQLAQLHEVPVLIREFDDQTAMEIAIVENVQRRDLTPLEEAEGYRRLIEEYSHSQEDIARAVGKSRSHVANTLRLLNLPDEVRVLVEDGQLTAGHARALLSAEDPAALAREVVTRKLNVRDTERLVQREKTPPPTPAAPKQKDADTRILEQDLSDRTGLVVAISHNSNNGSGSVTLRYQDLDQLDLIVERLSAHPTRSEAPVATADDGDDADPDGEGGGDWAEPLPGEVDLKGPVDPTRTPAPSMDGGTSVEADNADPEADIEGDSDAEDSSGTSWDFDADDDEDDPLVPKT</sequence>
<keyword evidence="8" id="KW-1185">Reference proteome</keyword>
<feature type="compositionally biased region" description="Acidic residues" evidence="5">
    <location>
        <begin position="377"/>
        <end position="391"/>
    </location>
</feature>
<dbReference type="OrthoDB" id="9802051at2"/>
<keyword evidence="3" id="KW-0238">DNA-binding</keyword>
<feature type="compositionally biased region" description="Acidic residues" evidence="5">
    <location>
        <begin position="353"/>
        <end position="369"/>
    </location>
</feature>
<accession>A0A8G2BHY8</accession>
<dbReference type="EMBL" id="FNBW01000006">
    <property type="protein sequence ID" value="SDF72613.1"/>
    <property type="molecule type" value="Genomic_DNA"/>
</dbReference>
<dbReference type="InterPro" id="IPR057240">
    <property type="entry name" value="ParB_dimer_C"/>
</dbReference>
<feature type="domain" description="ParB-like N-terminal" evidence="6">
    <location>
        <begin position="38"/>
        <end position="129"/>
    </location>
</feature>
<dbReference type="AlphaFoldDB" id="A0A8G2BHY8"/>
<proteinExistence type="inferred from homology"/>
<evidence type="ECO:0000256" key="1">
    <source>
        <dbReference type="ARBA" id="ARBA00006295"/>
    </source>
</evidence>
<evidence type="ECO:0000313" key="7">
    <source>
        <dbReference type="EMBL" id="SDF72613.1"/>
    </source>
</evidence>
<reference evidence="7 8" key="1">
    <citation type="submission" date="2016-10" db="EMBL/GenBank/DDBJ databases">
        <authorList>
            <person name="Varghese N."/>
            <person name="Submissions S."/>
        </authorList>
    </citation>
    <scope>NUCLEOTIDE SEQUENCE [LARGE SCALE GENOMIC DNA]</scope>
    <source>
        <strain evidence="7 8">DSM 18839</strain>
    </source>
</reference>
<dbReference type="Pfam" id="PF17762">
    <property type="entry name" value="HTH_ParB"/>
    <property type="match status" value="1"/>
</dbReference>
<keyword evidence="2" id="KW-0159">Chromosome partition</keyword>
<evidence type="ECO:0000256" key="5">
    <source>
        <dbReference type="SAM" id="MobiDB-lite"/>
    </source>
</evidence>
<comment type="function">
    <text evidence="4">Involved in chromosome partition. Localize to both poles of the predivisional cell following completion of DNA replication. Binds to the DNA origin of replication.</text>
</comment>
<feature type="region of interest" description="Disordered" evidence="5">
    <location>
        <begin position="1"/>
        <end position="21"/>
    </location>
</feature>
<dbReference type="SUPFAM" id="SSF110849">
    <property type="entry name" value="ParB/Sulfiredoxin"/>
    <property type="match status" value="1"/>
</dbReference>
<evidence type="ECO:0000313" key="8">
    <source>
        <dbReference type="Proteomes" id="UP000198615"/>
    </source>
</evidence>
<evidence type="ECO:0000259" key="6">
    <source>
        <dbReference type="SMART" id="SM00470"/>
    </source>
</evidence>
<dbReference type="GO" id="GO:0007059">
    <property type="term" value="P:chromosome segregation"/>
    <property type="evidence" value="ECO:0007669"/>
    <property type="project" value="UniProtKB-KW"/>
</dbReference>
<gene>
    <name evidence="7" type="ORF">SAMN05660686_02085</name>
</gene>
<evidence type="ECO:0000256" key="2">
    <source>
        <dbReference type="ARBA" id="ARBA00022829"/>
    </source>
</evidence>
<dbReference type="PANTHER" id="PTHR33375:SF1">
    <property type="entry name" value="CHROMOSOME-PARTITIONING PROTEIN PARB-RELATED"/>
    <property type="match status" value="1"/>
</dbReference>
<comment type="similarity">
    <text evidence="1">Belongs to the ParB family.</text>
</comment>